<organism evidence="1 2">
    <name type="scientific">Tsukamurella conjunctivitidis</name>
    <dbReference type="NCBI Taxonomy" id="2592068"/>
    <lineage>
        <taxon>Bacteria</taxon>
        <taxon>Bacillati</taxon>
        <taxon>Actinomycetota</taxon>
        <taxon>Actinomycetes</taxon>
        <taxon>Mycobacteriales</taxon>
        <taxon>Tsukamurellaceae</taxon>
        <taxon>Tsukamurella</taxon>
    </lineage>
</organism>
<protein>
    <submittedName>
        <fullName evidence="1">Uncharacterized protein</fullName>
    </submittedName>
</protein>
<name>A0A5C5S6K7_9ACTN</name>
<proteinExistence type="predicted"/>
<dbReference type="RefSeq" id="WP_146486254.1">
    <property type="nucleotide sequence ID" value="NZ_VIGX01000002.1"/>
</dbReference>
<dbReference type="AlphaFoldDB" id="A0A5C5S6K7"/>
<evidence type="ECO:0000313" key="2">
    <source>
        <dbReference type="Proteomes" id="UP000319375"/>
    </source>
</evidence>
<sequence length="333" mass="36668">MSTETDRVIASIDRALTSDEITDIVDEQLARYDQRTGYDYSVGQPQCGHCGSDEHHLAITERIEEMRDWGLYDETYRYDEDGSRVVCPGTNVPGPIGFRRAHVREQRAQARAEARRDFERRLAERRTTLEAELSASGYSVIGTTADGDNVLFRPWAAGSADAPEPLARGHVSDLAVYDEAWEVIRPPAPWELLREILSATVHAFGDLTAVTDAVTNAWSEMRGAAVSAGLAVDPARLTVRLFTEAGRPVRLGRKARVVSYEQAATGFTVEIDGRFSQSFGVPHRILLEGPGGPRERIAGIVTALSSTPSGPIRIEAASEHRRLPTVYTEPTEH</sequence>
<dbReference type="EMBL" id="VIGX01000002">
    <property type="protein sequence ID" value="TWS30228.1"/>
    <property type="molecule type" value="Genomic_DNA"/>
</dbReference>
<gene>
    <name evidence="1" type="ORF">FK530_06890</name>
</gene>
<dbReference type="Proteomes" id="UP000319375">
    <property type="component" value="Unassembled WGS sequence"/>
</dbReference>
<accession>A0A5C5S6K7</accession>
<comment type="caution">
    <text evidence="1">The sequence shown here is derived from an EMBL/GenBank/DDBJ whole genome shotgun (WGS) entry which is preliminary data.</text>
</comment>
<reference evidence="1 2" key="1">
    <citation type="submission" date="2019-06" db="EMBL/GenBank/DDBJ databases">
        <title>Tsukamurella conjunctivitidis sp. nov., Tsukamurella assacharolytica sp. nov. and Tsukamurella sputae sp. nov. isolated from patients with conjunctivitis, bacteraemia (lymphoma) and respiratory infection (sputum) in Hong Kong.</title>
        <authorList>
            <person name="Teng J.L.L."/>
            <person name="Lee H.H."/>
            <person name="Fong J.Y.H."/>
            <person name="Fok K.M.N."/>
            <person name="Lau S.K.P."/>
            <person name="Woo P.C.Y."/>
        </authorList>
    </citation>
    <scope>NUCLEOTIDE SEQUENCE [LARGE SCALE GENOMIC DNA]</scope>
    <source>
        <strain evidence="1 2">HKU72</strain>
    </source>
</reference>
<dbReference type="OrthoDB" id="4552871at2"/>
<evidence type="ECO:0000313" key="1">
    <source>
        <dbReference type="EMBL" id="TWS30228.1"/>
    </source>
</evidence>
<keyword evidence="2" id="KW-1185">Reference proteome</keyword>